<evidence type="ECO:0000259" key="1">
    <source>
        <dbReference type="Pfam" id="PF12697"/>
    </source>
</evidence>
<dbReference type="Pfam" id="PF12697">
    <property type="entry name" value="Abhydrolase_6"/>
    <property type="match status" value="1"/>
</dbReference>
<dbReference type="PANTHER" id="PTHR43194:SF2">
    <property type="entry name" value="PEROXISOMAL MEMBRANE PROTEIN LPX1"/>
    <property type="match status" value="1"/>
</dbReference>
<dbReference type="Proteomes" id="UP000829685">
    <property type="component" value="Unassembled WGS sequence"/>
</dbReference>
<protein>
    <recommendedName>
        <fullName evidence="1">AB hydrolase-1 domain-containing protein</fullName>
    </recommendedName>
</protein>
<reference evidence="2" key="1">
    <citation type="submission" date="2021-03" db="EMBL/GenBank/DDBJ databases">
        <title>Revisited historic fungal species revealed as producer of novel bioactive compounds through whole genome sequencing and comparative genomics.</title>
        <authorList>
            <person name="Vignolle G.A."/>
            <person name="Hochenegger N."/>
            <person name="Mach R.L."/>
            <person name="Mach-Aigner A.R."/>
            <person name="Javad Rahimi M."/>
            <person name="Salim K.A."/>
            <person name="Chan C.M."/>
            <person name="Lim L.B.L."/>
            <person name="Cai F."/>
            <person name="Druzhinina I.S."/>
            <person name="U'Ren J.M."/>
            <person name="Derntl C."/>
        </authorList>
    </citation>
    <scope>NUCLEOTIDE SEQUENCE</scope>
    <source>
        <strain evidence="2">TUCIM 5799</strain>
    </source>
</reference>
<dbReference type="InterPro" id="IPR000073">
    <property type="entry name" value="AB_hydrolase_1"/>
</dbReference>
<dbReference type="InterPro" id="IPR050228">
    <property type="entry name" value="Carboxylesterase_BioH"/>
</dbReference>
<dbReference type="OrthoDB" id="408373at2759"/>
<accession>A0A9P9WYA4</accession>
<dbReference type="AlphaFoldDB" id="A0A9P9WYA4"/>
<evidence type="ECO:0000313" key="2">
    <source>
        <dbReference type="EMBL" id="KAI1881513.1"/>
    </source>
</evidence>
<comment type="caution">
    <text evidence="2">The sequence shown here is derived from an EMBL/GenBank/DDBJ whole genome shotgun (WGS) entry which is preliminary data.</text>
</comment>
<gene>
    <name evidence="2" type="ORF">JX265_000339</name>
</gene>
<dbReference type="SUPFAM" id="SSF53474">
    <property type="entry name" value="alpha/beta-Hydrolases"/>
    <property type="match status" value="1"/>
</dbReference>
<dbReference type="EMBL" id="JAFIMR010000001">
    <property type="protein sequence ID" value="KAI1881513.1"/>
    <property type="molecule type" value="Genomic_DNA"/>
</dbReference>
<name>A0A9P9WYA4_9PEZI</name>
<proteinExistence type="predicted"/>
<sequence>MASQNWSSLPKAMDKSISTLGKALDQDRQWQAFIRTNAIIEPVTMGVQSLDGNDAVLVRVEPKAKTSVWTGSADDADFTLRAKPDQWEKFFQANPMAPYTSFVGLQGMNIKQEGVGVHGNQVKFAQYSHLTTRLLELLRDGLHGPMQDLSHDHPIDDHIVGRYIYLDCPVWGRTKIFYETAGDGPQQIVFCHTAGADSRQYHGVMNHPEMQRRCTMIAFDLPAHGRSFPGSNHIPGNHTNTEEAYVGTIAAVVKGLNLNKPIICGASMAGQVCVAVAIRSDEVGAGGTIPLQGCDYLTMDRQFNDKSPVVNQSLYNPDWIYGMMAPHSPQANKQLIWHMYSGQAYGIFHGDLDFYFGGFDARDRVARIDVKKCPIYFLTGEYDWSTTPEMSKATADKIKGAGFKKMENLGHFPATENPSLFVPYLVEAIEYIQRTRKEPEPVLDEGKYVDEVFLQPS</sequence>
<organism evidence="2 3">
    <name type="scientific">Neoarthrinium moseri</name>
    <dbReference type="NCBI Taxonomy" id="1658444"/>
    <lineage>
        <taxon>Eukaryota</taxon>
        <taxon>Fungi</taxon>
        <taxon>Dikarya</taxon>
        <taxon>Ascomycota</taxon>
        <taxon>Pezizomycotina</taxon>
        <taxon>Sordariomycetes</taxon>
        <taxon>Xylariomycetidae</taxon>
        <taxon>Amphisphaeriales</taxon>
        <taxon>Apiosporaceae</taxon>
        <taxon>Neoarthrinium</taxon>
    </lineage>
</organism>
<keyword evidence="3" id="KW-1185">Reference proteome</keyword>
<dbReference type="PANTHER" id="PTHR43194">
    <property type="entry name" value="HYDROLASE ALPHA/BETA FOLD FAMILY"/>
    <property type="match status" value="1"/>
</dbReference>
<dbReference type="Gene3D" id="3.40.50.1820">
    <property type="entry name" value="alpha/beta hydrolase"/>
    <property type="match status" value="1"/>
</dbReference>
<dbReference type="InterPro" id="IPR029058">
    <property type="entry name" value="AB_hydrolase_fold"/>
</dbReference>
<feature type="domain" description="AB hydrolase-1" evidence="1">
    <location>
        <begin position="188"/>
        <end position="421"/>
    </location>
</feature>
<evidence type="ECO:0000313" key="3">
    <source>
        <dbReference type="Proteomes" id="UP000829685"/>
    </source>
</evidence>